<dbReference type="InParanoid" id="A0A2T2ZTG2"/>
<feature type="compositionally biased region" description="Polar residues" evidence="1">
    <location>
        <begin position="163"/>
        <end position="174"/>
    </location>
</feature>
<organism evidence="2 3">
    <name type="scientific">Coniella lustricola</name>
    <dbReference type="NCBI Taxonomy" id="2025994"/>
    <lineage>
        <taxon>Eukaryota</taxon>
        <taxon>Fungi</taxon>
        <taxon>Dikarya</taxon>
        <taxon>Ascomycota</taxon>
        <taxon>Pezizomycotina</taxon>
        <taxon>Sordariomycetes</taxon>
        <taxon>Sordariomycetidae</taxon>
        <taxon>Diaporthales</taxon>
        <taxon>Schizoparmaceae</taxon>
        <taxon>Coniella</taxon>
    </lineage>
</organism>
<keyword evidence="3" id="KW-1185">Reference proteome</keyword>
<evidence type="ECO:0000313" key="3">
    <source>
        <dbReference type="Proteomes" id="UP000241462"/>
    </source>
</evidence>
<evidence type="ECO:0000313" key="2">
    <source>
        <dbReference type="EMBL" id="PSR76165.1"/>
    </source>
</evidence>
<evidence type="ECO:0000256" key="1">
    <source>
        <dbReference type="SAM" id="MobiDB-lite"/>
    </source>
</evidence>
<feature type="compositionally biased region" description="Low complexity" evidence="1">
    <location>
        <begin position="49"/>
        <end position="62"/>
    </location>
</feature>
<sequence length="174" mass="18661">MLPRCLPSATACCISALGLTAKQPPSRQQHGPALNSPRLPDIANSSTFSSHAQHAQHAQLAQSVQQTATRLISGSLSVDPALRDYNLQADEPPSTPSSNTSARRPPTKHHHLLLFLLLRSSQPQRSHAATMTVVLYPILASLTHHALHRGGSDSCGPVLSRVASRQLQRPRTGS</sequence>
<reference evidence="2 3" key="1">
    <citation type="journal article" date="2018" name="Mycol. Prog.">
        <title>Coniella lustricola, a new species from submerged detritus.</title>
        <authorList>
            <person name="Raudabaugh D.B."/>
            <person name="Iturriaga T."/>
            <person name="Carver A."/>
            <person name="Mondo S."/>
            <person name="Pangilinan J."/>
            <person name="Lipzen A."/>
            <person name="He G."/>
            <person name="Amirebrahimi M."/>
            <person name="Grigoriev I.V."/>
            <person name="Miller A.N."/>
        </authorList>
    </citation>
    <scope>NUCLEOTIDE SEQUENCE [LARGE SCALE GENOMIC DNA]</scope>
    <source>
        <strain evidence="2 3">B22-T-1</strain>
    </source>
</reference>
<dbReference type="AlphaFoldDB" id="A0A2T2ZTG2"/>
<proteinExistence type="predicted"/>
<accession>A0A2T2ZTG2</accession>
<feature type="region of interest" description="Disordered" evidence="1">
    <location>
        <begin position="86"/>
        <end position="106"/>
    </location>
</feature>
<gene>
    <name evidence="2" type="ORF">BD289DRAFT_179866</name>
</gene>
<protein>
    <submittedName>
        <fullName evidence="2">Uncharacterized protein</fullName>
    </submittedName>
</protein>
<feature type="region of interest" description="Disordered" evidence="1">
    <location>
        <begin position="147"/>
        <end position="174"/>
    </location>
</feature>
<name>A0A2T2ZTG2_9PEZI</name>
<dbReference type="Proteomes" id="UP000241462">
    <property type="component" value="Unassembled WGS sequence"/>
</dbReference>
<feature type="region of interest" description="Disordered" evidence="1">
    <location>
        <begin position="22"/>
        <end position="62"/>
    </location>
</feature>
<dbReference type="EMBL" id="KZ678723">
    <property type="protein sequence ID" value="PSR76165.1"/>
    <property type="molecule type" value="Genomic_DNA"/>
</dbReference>